<accession>A0A6M3K9I3</accession>
<evidence type="ECO:0000313" key="1">
    <source>
        <dbReference type="EMBL" id="QJA78358.1"/>
    </source>
</evidence>
<gene>
    <name evidence="1" type="ORF">MM415A01080_0005</name>
</gene>
<dbReference type="EMBL" id="MT142333">
    <property type="protein sequence ID" value="QJA78358.1"/>
    <property type="molecule type" value="Genomic_DNA"/>
</dbReference>
<dbReference type="AlphaFoldDB" id="A0A6M3K9I3"/>
<organism evidence="1">
    <name type="scientific">viral metagenome</name>
    <dbReference type="NCBI Taxonomy" id="1070528"/>
    <lineage>
        <taxon>unclassified sequences</taxon>
        <taxon>metagenomes</taxon>
        <taxon>organismal metagenomes</taxon>
    </lineage>
</organism>
<name>A0A6M3K9I3_9ZZZZ</name>
<proteinExistence type="predicted"/>
<protein>
    <submittedName>
        <fullName evidence="1">Putative capsid protein</fullName>
    </submittedName>
</protein>
<reference evidence="1" key="1">
    <citation type="submission" date="2020-03" db="EMBL/GenBank/DDBJ databases">
        <title>The deep terrestrial virosphere.</title>
        <authorList>
            <person name="Holmfeldt K."/>
            <person name="Nilsson E."/>
            <person name="Simone D."/>
            <person name="Lopez-Fernandez M."/>
            <person name="Wu X."/>
            <person name="de Brujin I."/>
            <person name="Lundin D."/>
            <person name="Andersson A."/>
            <person name="Bertilsson S."/>
            <person name="Dopson M."/>
        </authorList>
    </citation>
    <scope>NUCLEOTIDE SEQUENCE</scope>
    <source>
        <strain evidence="1">MM415A01080</strain>
    </source>
</reference>
<dbReference type="Pfam" id="PF25209">
    <property type="entry name" value="Phage_capsid_4"/>
    <property type="match status" value="1"/>
</dbReference>
<sequence length="745" mass="80687">MKELIGKVFRILQTAVQRGASDVPFNVAANVKRLVDAGGQVTLAEVKATQDAIKTAAAFSVYADEEKEELRTLLAEAQSMEKNVSTQPALEVAATLQAREDTDDENDLRFSVRLLKSGITVDGHYDFSAEAVRQSVGLFEGVQCFADHAPEGNVPSVRDLVGWFVAPHVVDLDSGVVAVDATLHVLKASEFSKMLREVAECKAFNTVGLSINGTGTHTMTQGANGGQVRRVDKFTAMSSCDLVTKPNAGGAILELRAAIYTAASRLTSVPTPAKNITSTVTAPPAAPDGNAAVLSELEELRNGLQQDRLSSQIDKLIASSNLPTPALKMVESRVRTAETIQAAKDILNDAVSIWAVAIEDGARKKTTDVTVTAQPTRKILALQGMIAGMPIDEVQPYSSLRQAYSELSGLNVSAMSPQEYARSLIRGAWGFDSSVSSRITASIDETDWPYALGQALLREVVRQYQLPKFNEWRDLVGPNISNLNDMRETTRIRTGYFDVLPTVAKGGTYQPLAEPSEEVITYTPTKRGGTADFTWEDALNDDLGRLKEIPGKLALSAKVTLWYYVLNEIAKATPTSMTYDDVAWFHADHSNLGSTALTVAGITAVRKAIMTQTVLSASTINIGATPKYLWIPPSLEGTARKILMSDLDPDIADYAAANPWKDAFEIRIIPFWDAIDDNAWAMTADPAMVPVIEVGFLGGKETPDLATEAENSGSNFSADKVTYRIRQVFGLKPLDHRGVYKQVPA</sequence>